<keyword evidence="1" id="KW-0175">Coiled coil</keyword>
<protein>
    <submittedName>
        <fullName evidence="2">Uncharacterized protein</fullName>
    </submittedName>
</protein>
<organism evidence="2 3">
    <name type="scientific">Polyrhizophydium stewartii</name>
    <dbReference type="NCBI Taxonomy" id="2732419"/>
    <lineage>
        <taxon>Eukaryota</taxon>
        <taxon>Fungi</taxon>
        <taxon>Fungi incertae sedis</taxon>
        <taxon>Chytridiomycota</taxon>
        <taxon>Chytridiomycota incertae sedis</taxon>
        <taxon>Chytridiomycetes</taxon>
        <taxon>Rhizophydiales</taxon>
        <taxon>Rhizophydiales incertae sedis</taxon>
        <taxon>Polyrhizophydium</taxon>
    </lineage>
</organism>
<sequence length="69" mass="8161">MQDHHRVVAAIDWLCRCVATHRAELATRVRDDSCAQQAEWDRQRAEKEARRLERERERVRASDGRVHPA</sequence>
<reference evidence="2 3" key="1">
    <citation type="submission" date="2023-09" db="EMBL/GenBank/DDBJ databases">
        <title>Pangenome analysis of Batrachochytrium dendrobatidis and related Chytrids.</title>
        <authorList>
            <person name="Yacoub M.N."/>
            <person name="Stajich J.E."/>
            <person name="James T.Y."/>
        </authorList>
    </citation>
    <scope>NUCLEOTIDE SEQUENCE [LARGE SCALE GENOMIC DNA]</scope>
    <source>
        <strain evidence="2 3">JEL0888</strain>
    </source>
</reference>
<evidence type="ECO:0000313" key="3">
    <source>
        <dbReference type="Proteomes" id="UP001527925"/>
    </source>
</evidence>
<dbReference type="Proteomes" id="UP001527925">
    <property type="component" value="Unassembled WGS sequence"/>
</dbReference>
<evidence type="ECO:0000313" key="2">
    <source>
        <dbReference type="EMBL" id="KAL2918313.1"/>
    </source>
</evidence>
<evidence type="ECO:0000256" key="1">
    <source>
        <dbReference type="SAM" id="Coils"/>
    </source>
</evidence>
<proteinExistence type="predicted"/>
<name>A0ABR4NFK3_9FUNG</name>
<feature type="coiled-coil region" evidence="1">
    <location>
        <begin position="35"/>
        <end position="62"/>
    </location>
</feature>
<gene>
    <name evidence="2" type="ORF">HK105_202240</name>
</gene>
<dbReference type="EMBL" id="JADGIZ020000007">
    <property type="protein sequence ID" value="KAL2918313.1"/>
    <property type="molecule type" value="Genomic_DNA"/>
</dbReference>
<keyword evidence="3" id="KW-1185">Reference proteome</keyword>
<accession>A0ABR4NFK3</accession>
<comment type="caution">
    <text evidence="2">The sequence shown here is derived from an EMBL/GenBank/DDBJ whole genome shotgun (WGS) entry which is preliminary data.</text>
</comment>